<dbReference type="PANTHER" id="PTHR11932">
    <property type="entry name" value="CULLIN"/>
    <property type="match status" value="1"/>
</dbReference>
<dbReference type="SUPFAM" id="SSF74788">
    <property type="entry name" value="Cullin repeat-like"/>
    <property type="match status" value="1"/>
</dbReference>
<dbReference type="STRING" id="4155.A0A022RVE5"/>
<name>A0A022RVE5_ERYGU</name>
<dbReference type="InterPro" id="IPR016159">
    <property type="entry name" value="Cullin_repeat-like_dom_sf"/>
</dbReference>
<comment type="similarity">
    <text evidence="1">Belongs to the cullin family.</text>
</comment>
<evidence type="ECO:0000313" key="3">
    <source>
        <dbReference type="EMBL" id="EYU43931.1"/>
    </source>
</evidence>
<sequence>MSCGGGECCKQRITVEACWTLLHEVGIDRMIAAFEAGKPLGDDSSNPRTYDAYTAVYNVCTSYTTNAQTQKLYERYRTTLEDYISAKVLPSLREKSNETLLGEFFRRWRNHKIMTKWLSVFFQYLSRTYIQMKNLPSLLEVSYSTFYKLVYLEMKDRVRYAVTSMINSEQVDEAMLKEVLAFCEEIKGGDASKNYAKDMEEAINEATFKFKSLSL</sequence>
<evidence type="ECO:0000313" key="4">
    <source>
        <dbReference type="Proteomes" id="UP000030748"/>
    </source>
</evidence>
<proteinExistence type="inferred from homology"/>
<organism evidence="3 4">
    <name type="scientific">Erythranthe guttata</name>
    <name type="common">Yellow monkey flower</name>
    <name type="synonym">Mimulus guttatus</name>
    <dbReference type="NCBI Taxonomy" id="4155"/>
    <lineage>
        <taxon>Eukaryota</taxon>
        <taxon>Viridiplantae</taxon>
        <taxon>Streptophyta</taxon>
        <taxon>Embryophyta</taxon>
        <taxon>Tracheophyta</taxon>
        <taxon>Spermatophyta</taxon>
        <taxon>Magnoliopsida</taxon>
        <taxon>eudicotyledons</taxon>
        <taxon>Gunneridae</taxon>
        <taxon>Pentapetalae</taxon>
        <taxon>asterids</taxon>
        <taxon>lamiids</taxon>
        <taxon>Lamiales</taxon>
        <taxon>Phrymaceae</taxon>
        <taxon>Erythranthe</taxon>
    </lineage>
</organism>
<dbReference type="GO" id="GO:0006511">
    <property type="term" value="P:ubiquitin-dependent protein catabolic process"/>
    <property type="evidence" value="ECO:0007669"/>
    <property type="project" value="InterPro"/>
</dbReference>
<gene>
    <name evidence="3" type="ORF">MIMGU_mgv1a013613mg</name>
</gene>
<dbReference type="Pfam" id="PF00888">
    <property type="entry name" value="Cullin"/>
    <property type="match status" value="1"/>
</dbReference>
<dbReference type="InterPro" id="IPR001373">
    <property type="entry name" value="Cullin_N"/>
</dbReference>
<dbReference type="EMBL" id="KI630229">
    <property type="protein sequence ID" value="EYU43931.1"/>
    <property type="molecule type" value="Genomic_DNA"/>
</dbReference>
<keyword evidence="4" id="KW-1185">Reference proteome</keyword>
<accession>A0A022RVE5</accession>
<evidence type="ECO:0000256" key="1">
    <source>
        <dbReference type="ARBA" id="ARBA00006019"/>
    </source>
</evidence>
<dbReference type="GO" id="GO:0031625">
    <property type="term" value="F:ubiquitin protein ligase binding"/>
    <property type="evidence" value="ECO:0007669"/>
    <property type="project" value="InterPro"/>
</dbReference>
<dbReference type="Gene3D" id="1.20.1310.10">
    <property type="entry name" value="Cullin Repeats"/>
    <property type="match status" value="1"/>
</dbReference>
<dbReference type="AlphaFoldDB" id="A0A022RVE5"/>
<dbReference type="InterPro" id="IPR045093">
    <property type="entry name" value="Cullin"/>
</dbReference>
<feature type="domain" description="Cullin N-terminal" evidence="2">
    <location>
        <begin position="45"/>
        <end position="210"/>
    </location>
</feature>
<dbReference type="Proteomes" id="UP000030748">
    <property type="component" value="Unassembled WGS sequence"/>
</dbReference>
<protein>
    <recommendedName>
        <fullName evidence="2">Cullin N-terminal domain-containing protein</fullName>
    </recommendedName>
</protein>
<dbReference type="PhylomeDB" id="A0A022RVE5"/>
<reference evidence="3 4" key="1">
    <citation type="journal article" date="2013" name="Proc. Natl. Acad. Sci. U.S.A.">
        <title>Fine-scale variation in meiotic recombination in Mimulus inferred from population shotgun sequencing.</title>
        <authorList>
            <person name="Hellsten U."/>
            <person name="Wright K.M."/>
            <person name="Jenkins J."/>
            <person name="Shu S."/>
            <person name="Yuan Y."/>
            <person name="Wessler S.R."/>
            <person name="Schmutz J."/>
            <person name="Willis J.H."/>
            <person name="Rokhsar D.S."/>
        </authorList>
    </citation>
    <scope>NUCLEOTIDE SEQUENCE [LARGE SCALE GENOMIC DNA]</scope>
    <source>
        <strain evidence="4">cv. DUN x IM62</strain>
    </source>
</reference>
<evidence type="ECO:0000259" key="2">
    <source>
        <dbReference type="Pfam" id="PF00888"/>
    </source>
</evidence>
<dbReference type="eggNOG" id="KOG2166">
    <property type="taxonomic scope" value="Eukaryota"/>
</dbReference>